<dbReference type="Proteomes" id="UP000198908">
    <property type="component" value="Unassembled WGS sequence"/>
</dbReference>
<evidence type="ECO:0000256" key="1">
    <source>
        <dbReference type="SAM" id="MobiDB-lite"/>
    </source>
</evidence>
<dbReference type="AlphaFoldDB" id="A0A1G6V1V8"/>
<organism evidence="2 3">
    <name type="scientific">Paraburkholderia lycopersici</name>
    <dbReference type="NCBI Taxonomy" id="416944"/>
    <lineage>
        <taxon>Bacteria</taxon>
        <taxon>Pseudomonadati</taxon>
        <taxon>Pseudomonadota</taxon>
        <taxon>Betaproteobacteria</taxon>
        <taxon>Burkholderiales</taxon>
        <taxon>Burkholderiaceae</taxon>
        <taxon>Paraburkholderia</taxon>
    </lineage>
</organism>
<dbReference type="EMBL" id="FMYQ01000020">
    <property type="protein sequence ID" value="SDD47464.1"/>
    <property type="molecule type" value="Genomic_DNA"/>
</dbReference>
<accession>A0A1G6V1V8</accession>
<evidence type="ECO:0000313" key="2">
    <source>
        <dbReference type="EMBL" id="SDD47464.1"/>
    </source>
</evidence>
<name>A0A1G6V1V8_9BURK</name>
<proteinExistence type="predicted"/>
<sequence length="47" mass="4926">MLQDVQGQNGGDRGAGLFEPTRWANASTHQNSSVALATKVRVADGIT</sequence>
<evidence type="ECO:0000313" key="3">
    <source>
        <dbReference type="Proteomes" id="UP000198908"/>
    </source>
</evidence>
<reference evidence="3" key="1">
    <citation type="submission" date="2016-09" db="EMBL/GenBank/DDBJ databases">
        <authorList>
            <person name="Varghese N."/>
            <person name="Submissions S."/>
        </authorList>
    </citation>
    <scope>NUCLEOTIDE SEQUENCE [LARGE SCALE GENOMIC DNA]</scope>
    <source>
        <strain evidence="3">TNe-862</strain>
    </source>
</reference>
<keyword evidence="3" id="KW-1185">Reference proteome</keyword>
<feature type="region of interest" description="Disordered" evidence="1">
    <location>
        <begin position="1"/>
        <end position="20"/>
    </location>
</feature>
<protein>
    <submittedName>
        <fullName evidence="2">Uncharacterized protein</fullName>
    </submittedName>
</protein>
<gene>
    <name evidence="2" type="ORF">SAMN05421548_1208</name>
</gene>